<evidence type="ECO:0000313" key="3">
    <source>
        <dbReference type="Proteomes" id="UP000315783"/>
    </source>
</evidence>
<feature type="region of interest" description="Disordered" evidence="1">
    <location>
        <begin position="107"/>
        <end position="131"/>
    </location>
</feature>
<keyword evidence="3" id="KW-1185">Reference proteome</keyword>
<dbReference type="GO" id="GO:0005739">
    <property type="term" value="C:mitochondrion"/>
    <property type="evidence" value="ECO:0007669"/>
    <property type="project" value="TreeGrafter"/>
</dbReference>
<accession>A0A545VF99</accession>
<dbReference type="EMBL" id="SPUK01000001">
    <property type="protein sequence ID" value="TQW00413.1"/>
    <property type="molecule type" value="Genomic_DNA"/>
</dbReference>
<dbReference type="GO" id="GO:0019171">
    <property type="term" value="F:(3R)-hydroxyacyl-[acyl-carrier-protein] dehydratase activity"/>
    <property type="evidence" value="ECO:0007669"/>
    <property type="project" value="TreeGrafter"/>
</dbReference>
<name>A0A545VF99_9HYPO</name>
<gene>
    <name evidence="2" type="ORF">IF1G_00344</name>
</gene>
<organism evidence="2 3">
    <name type="scientific">Cordyceps javanica</name>
    <dbReference type="NCBI Taxonomy" id="43265"/>
    <lineage>
        <taxon>Eukaryota</taxon>
        <taxon>Fungi</taxon>
        <taxon>Dikarya</taxon>
        <taxon>Ascomycota</taxon>
        <taxon>Pezizomycotina</taxon>
        <taxon>Sordariomycetes</taxon>
        <taxon>Hypocreomycetidae</taxon>
        <taxon>Hypocreales</taxon>
        <taxon>Cordycipitaceae</taxon>
        <taxon>Cordyceps</taxon>
    </lineage>
</organism>
<evidence type="ECO:0000313" key="2">
    <source>
        <dbReference type="EMBL" id="TQW00413.1"/>
    </source>
</evidence>
<proteinExistence type="predicted"/>
<dbReference type="STRING" id="43265.A0A545VF99"/>
<reference evidence="2 3" key="1">
    <citation type="journal article" date="2019" name="Appl. Microbiol. Biotechnol.">
        <title>Genome sequence of Isaria javanica and comparative genome analysis insights into family S53 peptidase evolution in fungal entomopathogens.</title>
        <authorList>
            <person name="Lin R."/>
            <person name="Zhang X."/>
            <person name="Xin B."/>
            <person name="Zou M."/>
            <person name="Gao Y."/>
            <person name="Qin F."/>
            <person name="Hu Q."/>
            <person name="Xie B."/>
            <person name="Cheng X."/>
        </authorList>
    </citation>
    <scope>NUCLEOTIDE SEQUENCE [LARGE SCALE GENOMIC DNA]</scope>
    <source>
        <strain evidence="2 3">IJ1G</strain>
    </source>
</reference>
<dbReference type="PANTHER" id="PTHR28152">
    <property type="entry name" value="HYDROXYACYL-THIOESTER DEHYDRATASE TYPE 2, MITOCHONDRIAL"/>
    <property type="match status" value="1"/>
</dbReference>
<protein>
    <submittedName>
        <fullName evidence="2">Itaconyl-CoA hydratase</fullName>
    </submittedName>
</protein>
<sequence>MSTRLGSALPRPGGGRHLQRLGRFQLVVRRPGPLSRDGTRLLPPALHLSQTIRRLSSTLVPPPRVKPDVERLRQQPAKIILDYLTPMPSHLLTTLLSDLEPCGADTSQGGAATLLRGPGPAESSPIVQSPPRSLPQGHHLVYFPIQSAPSHLAPDGADVDHSPGLHYSRRLWAGGEVVFRGIDGSRRQEGLVLDGRPWTCTETIGDVRVKESGPAQAEVRVGDKVFVDVWRRYALGHPANQESLPWSIEERRTLVFMNPGEIVDSRAPTASKTTLMKLPTAFTFCHLRDIYFTFLP</sequence>
<evidence type="ECO:0000256" key="1">
    <source>
        <dbReference type="SAM" id="MobiDB-lite"/>
    </source>
</evidence>
<dbReference type="InterPro" id="IPR052741">
    <property type="entry name" value="Mitochondrial_HTD2"/>
</dbReference>
<comment type="caution">
    <text evidence="2">The sequence shown here is derived from an EMBL/GenBank/DDBJ whole genome shotgun (WGS) entry which is preliminary data.</text>
</comment>
<dbReference type="Proteomes" id="UP000315783">
    <property type="component" value="Unassembled WGS sequence"/>
</dbReference>
<dbReference type="PANTHER" id="PTHR28152:SF1">
    <property type="entry name" value="HYDROXYACYL-THIOESTER DEHYDRATASE TYPE 2, MITOCHONDRIAL"/>
    <property type="match status" value="1"/>
</dbReference>
<dbReference type="AlphaFoldDB" id="A0A545VF99"/>